<dbReference type="PANTHER" id="PTHR46112:SF2">
    <property type="entry name" value="XAA-PRO AMINOPEPTIDASE P-RELATED"/>
    <property type="match status" value="1"/>
</dbReference>
<dbReference type="InterPro" id="IPR050659">
    <property type="entry name" value="Peptidase_M24B"/>
</dbReference>
<dbReference type="EC" id="3.4.11.9" evidence="3"/>
<gene>
    <name evidence="3" type="ORF">BJ994_000723</name>
</gene>
<dbReference type="InterPro" id="IPR036005">
    <property type="entry name" value="Creatinase/aminopeptidase-like"/>
</dbReference>
<protein>
    <submittedName>
        <fullName evidence="3">Xaa-Pro aminopeptidase</fullName>
        <ecNumber evidence="3">3.4.11.9</ecNumber>
    </submittedName>
</protein>
<dbReference type="GO" id="GO:0004177">
    <property type="term" value="F:aminopeptidase activity"/>
    <property type="evidence" value="ECO:0007669"/>
    <property type="project" value="UniProtKB-KW"/>
</dbReference>
<dbReference type="Pfam" id="PF00557">
    <property type="entry name" value="Peptidase_M24"/>
    <property type="match status" value="1"/>
</dbReference>
<dbReference type="SUPFAM" id="SSF53092">
    <property type="entry name" value="Creatinase/prolidase N-terminal domain"/>
    <property type="match status" value="1"/>
</dbReference>
<dbReference type="RefSeq" id="WP_167991558.1">
    <property type="nucleotide sequence ID" value="NZ_JAATJL010000001.1"/>
</dbReference>
<accession>A0A846RNC5</accession>
<name>A0A846RNC5_9MICC</name>
<evidence type="ECO:0000313" key="4">
    <source>
        <dbReference type="Proteomes" id="UP000547458"/>
    </source>
</evidence>
<sequence>MRLDPPPTTPESEHRRRIGAVQEAMKREGFKLLIAYADCWRTANVRYFTDFRPVDGVHTIAQAVIALPAESDPTLFTGDGCLDYAASETAFDVAELEHLPLYLRRHLNADGRVALAGEEQIPVGLHRTIAEAIAPAPLVASNLLAKIKAVKSPWELEQLRHAAVLTDLGMEAVQQAVSTAGQVTERQLARAADVAMINAGADTPAYLSMVQAGPRSAFSLALPTNRVLERGDLVLTDIGARYGNYVADGGRGFVYGPPSGQAREIIDAAADAVEAGLAAARPGISAADLNGAIQAVLIERGYAEFSGEARGRGTGHGTGMDPEEELPWIGPTDHTVIEQGSVFTLKATINHPQVGGLRTERIVHLGATGLELLDTFPMRNFW</sequence>
<feature type="domain" description="Creatinase N-terminal" evidence="2">
    <location>
        <begin position="17"/>
        <end position="134"/>
    </location>
</feature>
<organism evidence="3 4">
    <name type="scientific">Arthrobacter pigmenti</name>
    <dbReference type="NCBI Taxonomy" id="271432"/>
    <lineage>
        <taxon>Bacteria</taxon>
        <taxon>Bacillati</taxon>
        <taxon>Actinomycetota</taxon>
        <taxon>Actinomycetes</taxon>
        <taxon>Micrococcales</taxon>
        <taxon>Micrococcaceae</taxon>
        <taxon>Arthrobacter</taxon>
    </lineage>
</organism>
<dbReference type="Proteomes" id="UP000547458">
    <property type="component" value="Unassembled WGS sequence"/>
</dbReference>
<dbReference type="SUPFAM" id="SSF55920">
    <property type="entry name" value="Creatinase/aminopeptidase"/>
    <property type="match status" value="1"/>
</dbReference>
<dbReference type="Gene3D" id="3.90.230.10">
    <property type="entry name" value="Creatinase/methionine aminopeptidase superfamily"/>
    <property type="match status" value="1"/>
</dbReference>
<dbReference type="InterPro" id="IPR000994">
    <property type="entry name" value="Pept_M24"/>
</dbReference>
<dbReference type="PANTHER" id="PTHR46112">
    <property type="entry name" value="AMINOPEPTIDASE"/>
    <property type="match status" value="1"/>
</dbReference>
<keyword evidence="3" id="KW-0378">Hydrolase</keyword>
<feature type="domain" description="Peptidase M24" evidence="1">
    <location>
        <begin position="157"/>
        <end position="364"/>
    </location>
</feature>
<dbReference type="Gene3D" id="3.40.350.10">
    <property type="entry name" value="Creatinase/prolidase N-terminal domain"/>
    <property type="match status" value="1"/>
</dbReference>
<comment type="caution">
    <text evidence="3">The sequence shown here is derived from an EMBL/GenBank/DDBJ whole genome shotgun (WGS) entry which is preliminary data.</text>
</comment>
<keyword evidence="4" id="KW-1185">Reference proteome</keyword>
<dbReference type="AlphaFoldDB" id="A0A846RNC5"/>
<keyword evidence="3" id="KW-0645">Protease</keyword>
<dbReference type="EMBL" id="JAATJL010000001">
    <property type="protein sequence ID" value="NJC21647.1"/>
    <property type="molecule type" value="Genomic_DNA"/>
</dbReference>
<evidence type="ECO:0000259" key="2">
    <source>
        <dbReference type="Pfam" id="PF01321"/>
    </source>
</evidence>
<evidence type="ECO:0000259" key="1">
    <source>
        <dbReference type="Pfam" id="PF00557"/>
    </source>
</evidence>
<reference evidence="3 4" key="1">
    <citation type="submission" date="2020-03" db="EMBL/GenBank/DDBJ databases">
        <title>Sequencing the genomes of 1000 actinobacteria strains.</title>
        <authorList>
            <person name="Klenk H.-P."/>
        </authorList>
    </citation>
    <scope>NUCLEOTIDE SEQUENCE [LARGE SCALE GENOMIC DNA]</scope>
    <source>
        <strain evidence="3 4">DSM 16403</strain>
    </source>
</reference>
<dbReference type="Pfam" id="PF01321">
    <property type="entry name" value="Creatinase_N"/>
    <property type="match status" value="1"/>
</dbReference>
<proteinExistence type="predicted"/>
<keyword evidence="3" id="KW-0031">Aminopeptidase</keyword>
<dbReference type="InterPro" id="IPR029149">
    <property type="entry name" value="Creatin/AminoP/Spt16_N"/>
</dbReference>
<dbReference type="InterPro" id="IPR000587">
    <property type="entry name" value="Creatinase_N"/>
</dbReference>
<evidence type="ECO:0000313" key="3">
    <source>
        <dbReference type="EMBL" id="NJC21647.1"/>
    </source>
</evidence>